<evidence type="ECO:0000259" key="2">
    <source>
        <dbReference type="Pfam" id="PF02931"/>
    </source>
</evidence>
<dbReference type="Gene3D" id="2.70.170.10">
    <property type="entry name" value="Neurotransmitter-gated ion-channel ligand-binding domain"/>
    <property type="match status" value="1"/>
</dbReference>
<name>A0AAE1AFK0_9GAST</name>
<protein>
    <recommendedName>
        <fullName evidence="2">Neurotransmitter-gated ion-channel ligand-binding domain-containing protein</fullName>
    </recommendedName>
</protein>
<dbReference type="AlphaFoldDB" id="A0AAE1AFK0"/>
<comment type="caution">
    <text evidence="3">The sequence shown here is derived from an EMBL/GenBank/DDBJ whole genome shotgun (WGS) entry which is preliminary data.</text>
</comment>
<proteinExistence type="predicted"/>
<feature type="domain" description="Neurotransmitter-gated ion-channel ligand-binding" evidence="2">
    <location>
        <begin position="38"/>
        <end position="241"/>
    </location>
</feature>
<feature type="signal peptide" evidence="1">
    <location>
        <begin position="1"/>
        <end position="28"/>
    </location>
</feature>
<dbReference type="InterPro" id="IPR036734">
    <property type="entry name" value="Neur_chan_lig-bd_sf"/>
</dbReference>
<sequence length="249" mass="28221">MEPMPVSAVVALTLGILLQISFPAVVDGAVENYSILTRRLVEPLLEGHDPDVIPVPMSGEPVNISLTLFLVDILEVDIERNQVEFLFYLSKVYNDPSLVWNPSPEEFGLDSVRLRRKDVWNPDVLFQDDIGSMSHQPQQSDIVDVKHDGTVTMTDKVRVRTLCQVYALSDRHAAICEIRLAPSSYDRSLLWLNEPTELTPNAMLFSAASKYHLMEMRVRKDTLHYATASYEEMVFTITFGRITPPDENK</sequence>
<dbReference type="SUPFAM" id="SSF63712">
    <property type="entry name" value="Nicotinic receptor ligand binding domain-like"/>
    <property type="match status" value="1"/>
</dbReference>
<keyword evidence="4" id="KW-1185">Reference proteome</keyword>
<accession>A0AAE1AFK0</accession>
<evidence type="ECO:0000313" key="3">
    <source>
        <dbReference type="EMBL" id="KAK3786678.1"/>
    </source>
</evidence>
<dbReference type="CDD" id="cd18989">
    <property type="entry name" value="LGIC_ECD_cation"/>
    <property type="match status" value="1"/>
</dbReference>
<gene>
    <name evidence="3" type="ORF">RRG08_032837</name>
</gene>
<evidence type="ECO:0000313" key="4">
    <source>
        <dbReference type="Proteomes" id="UP001283361"/>
    </source>
</evidence>
<dbReference type="InterPro" id="IPR006202">
    <property type="entry name" value="Neur_chan_lig-bd"/>
</dbReference>
<organism evidence="3 4">
    <name type="scientific">Elysia crispata</name>
    <name type="common">lettuce slug</name>
    <dbReference type="NCBI Taxonomy" id="231223"/>
    <lineage>
        <taxon>Eukaryota</taxon>
        <taxon>Metazoa</taxon>
        <taxon>Spiralia</taxon>
        <taxon>Lophotrochozoa</taxon>
        <taxon>Mollusca</taxon>
        <taxon>Gastropoda</taxon>
        <taxon>Heterobranchia</taxon>
        <taxon>Euthyneura</taxon>
        <taxon>Panpulmonata</taxon>
        <taxon>Sacoglossa</taxon>
        <taxon>Placobranchoidea</taxon>
        <taxon>Plakobranchidae</taxon>
        <taxon>Elysia</taxon>
    </lineage>
</organism>
<dbReference type="GO" id="GO:0005230">
    <property type="term" value="F:extracellular ligand-gated monoatomic ion channel activity"/>
    <property type="evidence" value="ECO:0007669"/>
    <property type="project" value="InterPro"/>
</dbReference>
<evidence type="ECO:0000256" key="1">
    <source>
        <dbReference type="SAM" id="SignalP"/>
    </source>
</evidence>
<keyword evidence="1" id="KW-0732">Signal</keyword>
<dbReference type="Proteomes" id="UP001283361">
    <property type="component" value="Unassembled WGS sequence"/>
</dbReference>
<feature type="chain" id="PRO_5042228851" description="Neurotransmitter-gated ion-channel ligand-binding domain-containing protein" evidence="1">
    <location>
        <begin position="29"/>
        <end position="249"/>
    </location>
</feature>
<reference evidence="3" key="1">
    <citation type="journal article" date="2023" name="G3 (Bethesda)">
        <title>A reference genome for the long-term kleptoplast-retaining sea slug Elysia crispata morphotype clarki.</title>
        <authorList>
            <person name="Eastman K.E."/>
            <person name="Pendleton A.L."/>
            <person name="Shaikh M.A."/>
            <person name="Suttiyut T."/>
            <person name="Ogas R."/>
            <person name="Tomko P."/>
            <person name="Gavelis G."/>
            <person name="Widhalm J.R."/>
            <person name="Wisecaver J.H."/>
        </authorList>
    </citation>
    <scope>NUCLEOTIDE SEQUENCE</scope>
    <source>
        <strain evidence="3">ECLA1</strain>
    </source>
</reference>
<dbReference type="GO" id="GO:0016020">
    <property type="term" value="C:membrane"/>
    <property type="evidence" value="ECO:0007669"/>
    <property type="project" value="InterPro"/>
</dbReference>
<dbReference type="EMBL" id="JAWDGP010001949">
    <property type="protein sequence ID" value="KAK3786678.1"/>
    <property type="molecule type" value="Genomic_DNA"/>
</dbReference>
<dbReference type="Pfam" id="PF02931">
    <property type="entry name" value="Neur_chan_LBD"/>
    <property type="match status" value="1"/>
</dbReference>